<organism evidence="3 4">
    <name type="scientific">Lactiplantibacillus fabifermentans T30PCM01</name>
    <dbReference type="NCBI Taxonomy" id="1400520"/>
    <lineage>
        <taxon>Bacteria</taxon>
        <taxon>Bacillati</taxon>
        <taxon>Bacillota</taxon>
        <taxon>Bacilli</taxon>
        <taxon>Lactobacillales</taxon>
        <taxon>Lactobacillaceae</taxon>
        <taxon>Lactiplantibacillus</taxon>
    </lineage>
</organism>
<feature type="transmembrane region" description="Helical" evidence="1">
    <location>
        <begin position="82"/>
        <end position="111"/>
    </location>
</feature>
<dbReference type="PROSITE" id="PS50887">
    <property type="entry name" value="GGDEF"/>
    <property type="match status" value="1"/>
</dbReference>
<accession>W6TBJ0</accession>
<dbReference type="PATRIC" id="fig|1400520.3.peg.3161"/>
<dbReference type="AlphaFoldDB" id="W6TBJ0"/>
<dbReference type="InterPro" id="IPR000160">
    <property type="entry name" value="GGDEF_dom"/>
</dbReference>
<dbReference type="InterPro" id="IPR043128">
    <property type="entry name" value="Rev_trsase/Diguanyl_cyclase"/>
</dbReference>
<keyword evidence="1" id="KW-0812">Transmembrane</keyword>
<dbReference type="Gene3D" id="3.30.70.270">
    <property type="match status" value="1"/>
</dbReference>
<name>W6TBJ0_9LACO</name>
<dbReference type="Pfam" id="PF00990">
    <property type="entry name" value="GGDEF"/>
    <property type="match status" value="1"/>
</dbReference>
<proteinExistence type="predicted"/>
<dbReference type="InterPro" id="IPR029787">
    <property type="entry name" value="Nucleotide_cyclase"/>
</dbReference>
<dbReference type="InterPro" id="IPR050469">
    <property type="entry name" value="Diguanylate_Cyclase"/>
</dbReference>
<dbReference type="RefSeq" id="WP_033614735.1">
    <property type="nucleotide sequence ID" value="NZ_KK036535.1"/>
</dbReference>
<evidence type="ECO:0000313" key="4">
    <source>
        <dbReference type="Proteomes" id="UP000019247"/>
    </source>
</evidence>
<sequence>MTWSYWRVPPFITSIFFILGVLTLYWVLYNWIVSVFHAHHIKVADDVINSWHGVLYMLVFVFSMQSLIIGQSDGWQFMNFQMIAMIFCAYFLNIHLPYYAFFPVVLIFMVFNQSLGYWESWGQAITMAVFFWTLNRSRHRYRNQKYAWVYYMGTGIGFGGLLWMWMKFKFSLPWSTYFQEWIYLTIFEALLYVYVTMLTNDSELKLRLAQFANHDALTKTQNYAAYSDEIDLLFADSHKNHLNLSMMMFDIDHFKHVNDTYGHLAGDRVLQQVAMITQTVIDENDDQVKFYRTGGEEFNVIFPGYDVESTASIVRQIFTAINHLDVKYEDQQIPISISVGVSGMVVADGGPADFYNRVDQNLYHSKRNGRMRITAN</sequence>
<feature type="transmembrane region" description="Helical" evidence="1">
    <location>
        <begin position="12"/>
        <end position="33"/>
    </location>
</feature>
<dbReference type="OrthoDB" id="9759607at2"/>
<dbReference type="HOGENOM" id="CLU_000445_11_1_9"/>
<dbReference type="PANTHER" id="PTHR45138">
    <property type="entry name" value="REGULATORY COMPONENTS OF SENSORY TRANSDUCTION SYSTEM"/>
    <property type="match status" value="1"/>
</dbReference>
<dbReference type="SUPFAM" id="SSF55073">
    <property type="entry name" value="Nucleotide cyclase"/>
    <property type="match status" value="1"/>
</dbReference>
<dbReference type="GO" id="GO:0052621">
    <property type="term" value="F:diguanylate cyclase activity"/>
    <property type="evidence" value="ECO:0007669"/>
    <property type="project" value="TreeGrafter"/>
</dbReference>
<comment type="caution">
    <text evidence="3">The sequence shown here is derived from an EMBL/GenBank/DDBJ whole genome shotgun (WGS) entry which is preliminary data.</text>
</comment>
<evidence type="ECO:0000259" key="2">
    <source>
        <dbReference type="PROSITE" id="PS50887"/>
    </source>
</evidence>
<dbReference type="GO" id="GO:1902201">
    <property type="term" value="P:negative regulation of bacterial-type flagellum-dependent cell motility"/>
    <property type="evidence" value="ECO:0007669"/>
    <property type="project" value="TreeGrafter"/>
</dbReference>
<evidence type="ECO:0000256" key="1">
    <source>
        <dbReference type="SAM" id="Phobius"/>
    </source>
</evidence>
<feature type="domain" description="GGDEF" evidence="2">
    <location>
        <begin position="242"/>
        <end position="376"/>
    </location>
</feature>
<dbReference type="PANTHER" id="PTHR45138:SF9">
    <property type="entry name" value="DIGUANYLATE CYCLASE DGCM-RELATED"/>
    <property type="match status" value="1"/>
</dbReference>
<dbReference type="GO" id="GO:0005886">
    <property type="term" value="C:plasma membrane"/>
    <property type="evidence" value="ECO:0007669"/>
    <property type="project" value="TreeGrafter"/>
</dbReference>
<dbReference type="SMART" id="SM00267">
    <property type="entry name" value="GGDEF"/>
    <property type="match status" value="1"/>
</dbReference>
<feature type="transmembrane region" description="Helical" evidence="1">
    <location>
        <begin position="117"/>
        <end position="134"/>
    </location>
</feature>
<feature type="transmembrane region" description="Helical" evidence="1">
    <location>
        <begin position="181"/>
        <end position="199"/>
    </location>
</feature>
<reference evidence="3 4" key="1">
    <citation type="journal article" date="2014" name="Genome Announc.">
        <title>Genome Sequence of Lactobacillus fabifermentans Strain T30PCM01, Isolated from Fermenting Grape Marc.</title>
        <authorList>
            <person name="Treu L."/>
            <person name="Vendramin V."/>
            <person name="Bovo B."/>
            <person name="Giacomini A."/>
            <person name="Corich V."/>
            <person name="Campanaro S."/>
        </authorList>
    </citation>
    <scope>NUCLEOTIDE SEQUENCE [LARGE SCALE GENOMIC DNA]</scope>
    <source>
        <strain evidence="3 4">T30PCM01</strain>
    </source>
</reference>
<keyword evidence="1" id="KW-0472">Membrane</keyword>
<protein>
    <submittedName>
        <fullName evidence="3">Diguanylate cyclase</fullName>
    </submittedName>
</protein>
<keyword evidence="1" id="KW-1133">Transmembrane helix</keyword>
<evidence type="ECO:0000313" key="3">
    <source>
        <dbReference type="EMBL" id="ETY72725.1"/>
    </source>
</evidence>
<dbReference type="STRING" id="1400520.LFAB_16095"/>
<dbReference type="CDD" id="cd01949">
    <property type="entry name" value="GGDEF"/>
    <property type="match status" value="1"/>
</dbReference>
<dbReference type="GO" id="GO:0043709">
    <property type="term" value="P:cell adhesion involved in single-species biofilm formation"/>
    <property type="evidence" value="ECO:0007669"/>
    <property type="project" value="TreeGrafter"/>
</dbReference>
<gene>
    <name evidence="3" type="ORF">LFAB_16095</name>
</gene>
<feature type="transmembrane region" description="Helical" evidence="1">
    <location>
        <begin position="53"/>
        <end position="70"/>
    </location>
</feature>
<feature type="transmembrane region" description="Helical" evidence="1">
    <location>
        <begin position="146"/>
        <end position="166"/>
    </location>
</feature>
<dbReference type="eggNOG" id="COG2199">
    <property type="taxonomic scope" value="Bacteria"/>
</dbReference>
<dbReference type="Proteomes" id="UP000019247">
    <property type="component" value="Unassembled WGS sequence"/>
</dbReference>
<dbReference type="EMBL" id="AWWK01000089">
    <property type="protein sequence ID" value="ETY72725.1"/>
    <property type="molecule type" value="Genomic_DNA"/>
</dbReference>
<dbReference type="NCBIfam" id="TIGR00254">
    <property type="entry name" value="GGDEF"/>
    <property type="match status" value="1"/>
</dbReference>